<dbReference type="OrthoDB" id="419329at2759"/>
<dbReference type="GeneID" id="17288737"/>
<protein>
    <submittedName>
        <fullName evidence="1 2">Uncharacterized protein</fullName>
    </submittedName>
</protein>
<reference evidence="1 3" key="1">
    <citation type="journal article" date="2012" name="Nature">
        <title>Algal genomes reveal evolutionary mosaicism and the fate of nucleomorphs.</title>
        <authorList>
            <consortium name="DOE Joint Genome Institute"/>
            <person name="Curtis B.A."/>
            <person name="Tanifuji G."/>
            <person name="Burki F."/>
            <person name="Gruber A."/>
            <person name="Irimia M."/>
            <person name="Maruyama S."/>
            <person name="Arias M.C."/>
            <person name="Ball S.G."/>
            <person name="Gile G.H."/>
            <person name="Hirakawa Y."/>
            <person name="Hopkins J.F."/>
            <person name="Kuo A."/>
            <person name="Rensing S.A."/>
            <person name="Schmutz J."/>
            <person name="Symeonidi A."/>
            <person name="Elias M."/>
            <person name="Eveleigh R.J."/>
            <person name="Herman E.K."/>
            <person name="Klute M.J."/>
            <person name="Nakayama T."/>
            <person name="Obornik M."/>
            <person name="Reyes-Prieto A."/>
            <person name="Armbrust E.V."/>
            <person name="Aves S.J."/>
            <person name="Beiko R.G."/>
            <person name="Coutinho P."/>
            <person name="Dacks J.B."/>
            <person name="Durnford D.G."/>
            <person name="Fast N.M."/>
            <person name="Green B.R."/>
            <person name="Grisdale C.J."/>
            <person name="Hempel F."/>
            <person name="Henrissat B."/>
            <person name="Hoppner M.P."/>
            <person name="Ishida K."/>
            <person name="Kim E."/>
            <person name="Koreny L."/>
            <person name="Kroth P.G."/>
            <person name="Liu Y."/>
            <person name="Malik S.B."/>
            <person name="Maier U.G."/>
            <person name="McRose D."/>
            <person name="Mock T."/>
            <person name="Neilson J.A."/>
            <person name="Onodera N.T."/>
            <person name="Poole A.M."/>
            <person name="Pritham E.J."/>
            <person name="Richards T.A."/>
            <person name="Rocap G."/>
            <person name="Roy S.W."/>
            <person name="Sarai C."/>
            <person name="Schaack S."/>
            <person name="Shirato S."/>
            <person name="Slamovits C.H."/>
            <person name="Spencer D.F."/>
            <person name="Suzuki S."/>
            <person name="Worden A.Z."/>
            <person name="Zauner S."/>
            <person name="Barry K."/>
            <person name="Bell C."/>
            <person name="Bharti A.K."/>
            <person name="Crow J.A."/>
            <person name="Grimwood J."/>
            <person name="Kramer R."/>
            <person name="Lindquist E."/>
            <person name="Lucas S."/>
            <person name="Salamov A."/>
            <person name="McFadden G.I."/>
            <person name="Lane C.E."/>
            <person name="Keeling P.J."/>
            <person name="Gray M.W."/>
            <person name="Grigoriev I.V."/>
            <person name="Archibald J.M."/>
        </authorList>
    </citation>
    <scope>NUCLEOTIDE SEQUENCE</scope>
    <source>
        <strain evidence="1 3">CCMP2712</strain>
    </source>
</reference>
<dbReference type="Proteomes" id="UP000011087">
    <property type="component" value="Unassembled WGS sequence"/>
</dbReference>
<dbReference type="RefSeq" id="XP_005818983.1">
    <property type="nucleotide sequence ID" value="XM_005818926.1"/>
</dbReference>
<accession>L1I6W6</accession>
<evidence type="ECO:0000313" key="1">
    <source>
        <dbReference type="EMBL" id="EKX32003.1"/>
    </source>
</evidence>
<dbReference type="eggNOG" id="ENOG502SDJY">
    <property type="taxonomic scope" value="Eukaryota"/>
</dbReference>
<organism evidence="1">
    <name type="scientific">Guillardia theta (strain CCMP2712)</name>
    <name type="common">Cryptophyte</name>
    <dbReference type="NCBI Taxonomy" id="905079"/>
    <lineage>
        <taxon>Eukaryota</taxon>
        <taxon>Cryptophyceae</taxon>
        <taxon>Pyrenomonadales</taxon>
        <taxon>Geminigeraceae</taxon>
        <taxon>Guillardia</taxon>
    </lineage>
</organism>
<dbReference type="HOGENOM" id="CLU_884103_0_0_1"/>
<proteinExistence type="predicted"/>
<reference evidence="3" key="2">
    <citation type="submission" date="2012-11" db="EMBL/GenBank/DDBJ databases">
        <authorList>
            <person name="Kuo A."/>
            <person name="Curtis B.A."/>
            <person name="Tanifuji G."/>
            <person name="Burki F."/>
            <person name="Gruber A."/>
            <person name="Irimia M."/>
            <person name="Maruyama S."/>
            <person name="Arias M.C."/>
            <person name="Ball S.G."/>
            <person name="Gile G.H."/>
            <person name="Hirakawa Y."/>
            <person name="Hopkins J.F."/>
            <person name="Rensing S.A."/>
            <person name="Schmutz J."/>
            <person name="Symeonidi A."/>
            <person name="Elias M."/>
            <person name="Eveleigh R.J."/>
            <person name="Herman E.K."/>
            <person name="Klute M.J."/>
            <person name="Nakayama T."/>
            <person name="Obornik M."/>
            <person name="Reyes-Prieto A."/>
            <person name="Armbrust E.V."/>
            <person name="Aves S.J."/>
            <person name="Beiko R.G."/>
            <person name="Coutinho P."/>
            <person name="Dacks J.B."/>
            <person name="Durnford D.G."/>
            <person name="Fast N.M."/>
            <person name="Green B.R."/>
            <person name="Grisdale C."/>
            <person name="Hempe F."/>
            <person name="Henrissat B."/>
            <person name="Hoppner M.P."/>
            <person name="Ishida K.-I."/>
            <person name="Kim E."/>
            <person name="Koreny L."/>
            <person name="Kroth P.G."/>
            <person name="Liu Y."/>
            <person name="Malik S.-B."/>
            <person name="Maier U.G."/>
            <person name="McRose D."/>
            <person name="Mock T."/>
            <person name="Neilson J.A."/>
            <person name="Onodera N.T."/>
            <person name="Poole A.M."/>
            <person name="Pritham E.J."/>
            <person name="Richards T.A."/>
            <person name="Rocap G."/>
            <person name="Roy S.W."/>
            <person name="Sarai C."/>
            <person name="Schaack S."/>
            <person name="Shirato S."/>
            <person name="Slamovits C.H."/>
            <person name="Spencer D.F."/>
            <person name="Suzuki S."/>
            <person name="Worden A.Z."/>
            <person name="Zauner S."/>
            <person name="Barry K."/>
            <person name="Bell C."/>
            <person name="Bharti A.K."/>
            <person name="Crow J.A."/>
            <person name="Grimwood J."/>
            <person name="Kramer R."/>
            <person name="Lindquist E."/>
            <person name="Lucas S."/>
            <person name="Salamov A."/>
            <person name="McFadden G.I."/>
            <person name="Lane C.E."/>
            <person name="Keeling P.J."/>
            <person name="Gray M.W."/>
            <person name="Grigoriev I.V."/>
            <person name="Archibald J.M."/>
        </authorList>
    </citation>
    <scope>NUCLEOTIDE SEQUENCE</scope>
    <source>
        <strain evidence="3">CCMP2712</strain>
    </source>
</reference>
<name>L1I6W6_GUITC</name>
<dbReference type="EMBL" id="JH993219">
    <property type="protein sequence ID" value="EKX32003.1"/>
    <property type="molecule type" value="Genomic_DNA"/>
</dbReference>
<evidence type="ECO:0000313" key="3">
    <source>
        <dbReference type="Proteomes" id="UP000011087"/>
    </source>
</evidence>
<dbReference type="KEGG" id="gtt:GUITHDRAFT_121822"/>
<evidence type="ECO:0000313" key="2">
    <source>
        <dbReference type="EnsemblProtists" id="EKX32003"/>
    </source>
</evidence>
<dbReference type="EnsemblProtists" id="EKX32003">
    <property type="protein sequence ID" value="EKX32003"/>
    <property type="gene ID" value="GUITHDRAFT_121822"/>
</dbReference>
<reference evidence="2" key="3">
    <citation type="submission" date="2016-03" db="UniProtKB">
        <authorList>
            <consortium name="EnsemblProtists"/>
        </authorList>
    </citation>
    <scope>IDENTIFICATION</scope>
</reference>
<gene>
    <name evidence="1" type="ORF">GUITHDRAFT_121822</name>
</gene>
<sequence>MWTKLVAGGKISSETSFEGTRLRYGLRMDARGGIEEFVEDAEEGGESDGSWSNCRSLYKEDRGVMVKLVSSRRLRPPAAFNRSQRRVFPPHDDSCSLCYGAISLPLREKAAVVALPEESGGRRWDFHYNIAPIESRGHFLVVPDMTKEDNCREQKLLLRDCIDMAWKQDYVYIVEGAREREGTWQFGEVSVRELEYPAFCVKISNENPPEHVGKVVHTILEAASEDPDLSWNLVFSNGYIYLFLRISEVAPVSLPGFAFGCNQMMGFWNVDTEDQFDMVNYDTVMRALEETSVASSRGRDVISRAQGMFQTASSQ</sequence>
<dbReference type="AlphaFoldDB" id="L1I6W6"/>
<keyword evidence="3" id="KW-1185">Reference proteome</keyword>
<dbReference type="PaxDb" id="55529-EKX32003"/>